<reference evidence="2" key="1">
    <citation type="journal article" date="2021" name="Sci. Adv.">
        <title>The American lobster genome reveals insights on longevity, neural, and immune adaptations.</title>
        <authorList>
            <person name="Polinski J.M."/>
            <person name="Zimin A.V."/>
            <person name="Clark K.F."/>
            <person name="Kohn A.B."/>
            <person name="Sadowski N."/>
            <person name="Timp W."/>
            <person name="Ptitsyn A."/>
            <person name="Khanna P."/>
            <person name="Romanova D.Y."/>
            <person name="Williams P."/>
            <person name="Greenwood S.J."/>
            <person name="Moroz L.L."/>
            <person name="Walt D.R."/>
            <person name="Bodnar A.G."/>
        </authorList>
    </citation>
    <scope>NUCLEOTIDE SEQUENCE</scope>
    <source>
        <strain evidence="2">GMGI-L3</strain>
    </source>
</reference>
<proteinExistence type="predicted"/>
<evidence type="ECO:0000256" key="1">
    <source>
        <dbReference type="SAM" id="MobiDB-lite"/>
    </source>
</evidence>
<dbReference type="EMBL" id="JAHLQT010028102">
    <property type="protein sequence ID" value="KAG7162047.1"/>
    <property type="molecule type" value="Genomic_DNA"/>
</dbReference>
<protein>
    <submittedName>
        <fullName evidence="2">Putative ionotropic GABA receptor beta subunit 1b-like</fullName>
    </submittedName>
</protein>
<gene>
    <name evidence="2" type="ORF">Hamer_G023212</name>
</gene>
<evidence type="ECO:0000313" key="2">
    <source>
        <dbReference type="EMBL" id="KAG7162047.1"/>
    </source>
</evidence>
<accession>A0A8J5JP65</accession>
<keyword evidence="2" id="KW-0675">Receptor</keyword>
<feature type="region of interest" description="Disordered" evidence="1">
    <location>
        <begin position="14"/>
        <end position="65"/>
    </location>
</feature>
<dbReference type="Proteomes" id="UP000747542">
    <property type="component" value="Unassembled WGS sequence"/>
</dbReference>
<comment type="caution">
    <text evidence="2">The sequence shown here is derived from an EMBL/GenBank/DDBJ whole genome shotgun (WGS) entry which is preliminary data.</text>
</comment>
<keyword evidence="3" id="KW-1185">Reference proteome</keyword>
<evidence type="ECO:0000313" key="3">
    <source>
        <dbReference type="Proteomes" id="UP000747542"/>
    </source>
</evidence>
<dbReference type="AlphaFoldDB" id="A0A8J5JP65"/>
<name>A0A8J5JP65_HOMAM</name>
<organism evidence="2 3">
    <name type="scientific">Homarus americanus</name>
    <name type="common">American lobster</name>
    <dbReference type="NCBI Taxonomy" id="6706"/>
    <lineage>
        <taxon>Eukaryota</taxon>
        <taxon>Metazoa</taxon>
        <taxon>Ecdysozoa</taxon>
        <taxon>Arthropoda</taxon>
        <taxon>Crustacea</taxon>
        <taxon>Multicrustacea</taxon>
        <taxon>Malacostraca</taxon>
        <taxon>Eumalacostraca</taxon>
        <taxon>Eucarida</taxon>
        <taxon>Decapoda</taxon>
        <taxon>Pleocyemata</taxon>
        <taxon>Astacidea</taxon>
        <taxon>Nephropoidea</taxon>
        <taxon>Nephropidae</taxon>
        <taxon>Homarus</taxon>
    </lineage>
</organism>
<sequence>MFGRVVVPLQGKGSFTAATNSGRAAAMTPAGGSNAGEGPESDGPSQVRQVTTNHHHQPSTTTSTTINYHDCYHYHHLVYISHHIVREFLANREGPHTLPFPIE</sequence>